<organism evidence="1 2">
    <name type="scientific">Opisthorchis viverrini</name>
    <name type="common">Southeast Asian liver fluke</name>
    <dbReference type="NCBI Taxonomy" id="6198"/>
    <lineage>
        <taxon>Eukaryota</taxon>
        <taxon>Metazoa</taxon>
        <taxon>Spiralia</taxon>
        <taxon>Lophotrochozoa</taxon>
        <taxon>Platyhelminthes</taxon>
        <taxon>Trematoda</taxon>
        <taxon>Digenea</taxon>
        <taxon>Opisthorchiida</taxon>
        <taxon>Opisthorchiata</taxon>
        <taxon>Opisthorchiidae</taxon>
        <taxon>Opisthorchis</taxon>
    </lineage>
</organism>
<dbReference type="RefSeq" id="XP_009171515.1">
    <property type="nucleotide sequence ID" value="XM_009173251.1"/>
</dbReference>
<dbReference type="AlphaFoldDB" id="A0A075AAX5"/>
<sequence>MVTLEEHADTRFIWSIEVRLTIAGPLTPLTFDGSKLVAVPAGTAVRRPVVATAEFPAVVGRIMGAAWVKDWPDEMVFGSTPLTSGVRTAACVAAT</sequence>
<dbReference type="CTD" id="20321851"/>
<reference evidence="1 2" key="1">
    <citation type="submission" date="2013-11" db="EMBL/GenBank/DDBJ databases">
        <title>Opisthorchis viverrini - life in the bile duct.</title>
        <authorList>
            <person name="Young N.D."/>
            <person name="Nagarajan N."/>
            <person name="Lin S.J."/>
            <person name="Korhonen P.K."/>
            <person name="Jex A.R."/>
            <person name="Hall R.S."/>
            <person name="Safavi-Hemami H."/>
            <person name="Kaewkong W."/>
            <person name="Bertrand D."/>
            <person name="Gao S."/>
            <person name="Seet Q."/>
            <person name="Wongkham S."/>
            <person name="Teh B.T."/>
            <person name="Wongkham C."/>
            <person name="Intapan P.M."/>
            <person name="Maleewong W."/>
            <person name="Yang X."/>
            <person name="Hu M."/>
            <person name="Wang Z."/>
            <person name="Hofmann A."/>
            <person name="Sternberg P.W."/>
            <person name="Tan P."/>
            <person name="Wang J."/>
            <person name="Gasser R.B."/>
        </authorList>
    </citation>
    <scope>NUCLEOTIDE SEQUENCE [LARGE SCALE GENOMIC DNA]</scope>
</reference>
<evidence type="ECO:0000313" key="1">
    <source>
        <dbReference type="EMBL" id="KER24714.1"/>
    </source>
</evidence>
<dbReference type="KEGG" id="ovi:T265_07672"/>
<gene>
    <name evidence="1" type="ORF">T265_07672</name>
</gene>
<proteinExistence type="predicted"/>
<name>A0A075AAX5_OPIVI</name>
<dbReference type="Proteomes" id="UP000054324">
    <property type="component" value="Unassembled WGS sequence"/>
</dbReference>
<dbReference type="EMBL" id="KL596799">
    <property type="protein sequence ID" value="KER24714.1"/>
    <property type="molecule type" value="Genomic_DNA"/>
</dbReference>
<protein>
    <submittedName>
        <fullName evidence="1">Uncharacterized protein</fullName>
    </submittedName>
</protein>
<dbReference type="GeneID" id="20321851"/>
<accession>A0A075AAX5</accession>
<keyword evidence="2" id="KW-1185">Reference proteome</keyword>
<evidence type="ECO:0000313" key="2">
    <source>
        <dbReference type="Proteomes" id="UP000054324"/>
    </source>
</evidence>